<evidence type="ECO:0000259" key="11">
    <source>
        <dbReference type="Pfam" id="PF08442"/>
    </source>
</evidence>
<protein>
    <recommendedName>
        <fullName evidence="9">Succinyl-CoA synthetase beta chain</fullName>
    </recommendedName>
</protein>
<keyword evidence="7" id="KW-0067">ATP-binding</keyword>
<dbReference type="Pfam" id="PF00549">
    <property type="entry name" value="Ligase_CoA"/>
    <property type="match status" value="1"/>
</dbReference>
<dbReference type="GO" id="GO:0042709">
    <property type="term" value="C:succinate-CoA ligase complex"/>
    <property type="evidence" value="ECO:0007669"/>
    <property type="project" value="TreeGrafter"/>
</dbReference>
<dbReference type="Gene3D" id="3.40.50.261">
    <property type="entry name" value="Succinyl-CoA synthetase domains"/>
    <property type="match status" value="1"/>
</dbReference>
<evidence type="ECO:0000256" key="2">
    <source>
        <dbReference type="ARBA" id="ARBA00005064"/>
    </source>
</evidence>
<keyword evidence="4" id="KW-0436">Ligase</keyword>
<evidence type="ECO:0000256" key="9">
    <source>
        <dbReference type="ARBA" id="ARBA00082254"/>
    </source>
</evidence>
<dbReference type="Proteomes" id="UP001168821">
    <property type="component" value="Unassembled WGS sequence"/>
</dbReference>
<comment type="caution">
    <text evidence="12">The sequence shown here is derived from an EMBL/GenBank/DDBJ whole genome shotgun (WGS) entry which is preliminary data.</text>
</comment>
<proteinExistence type="predicted"/>
<gene>
    <name evidence="12" type="ORF">Zmor_012211</name>
</gene>
<organism evidence="12 13">
    <name type="scientific">Zophobas morio</name>
    <dbReference type="NCBI Taxonomy" id="2755281"/>
    <lineage>
        <taxon>Eukaryota</taxon>
        <taxon>Metazoa</taxon>
        <taxon>Ecdysozoa</taxon>
        <taxon>Arthropoda</taxon>
        <taxon>Hexapoda</taxon>
        <taxon>Insecta</taxon>
        <taxon>Pterygota</taxon>
        <taxon>Neoptera</taxon>
        <taxon>Endopterygota</taxon>
        <taxon>Coleoptera</taxon>
        <taxon>Polyphaga</taxon>
        <taxon>Cucujiformia</taxon>
        <taxon>Tenebrionidae</taxon>
        <taxon>Zophobas</taxon>
    </lineage>
</organism>
<dbReference type="InterPro" id="IPR016102">
    <property type="entry name" value="Succinyl-CoA_synth-like"/>
</dbReference>
<dbReference type="GO" id="GO:0006104">
    <property type="term" value="P:succinyl-CoA metabolic process"/>
    <property type="evidence" value="ECO:0007669"/>
    <property type="project" value="TreeGrafter"/>
</dbReference>
<dbReference type="InterPro" id="IPR017866">
    <property type="entry name" value="Succ-CoA_synthase_bsu_CS"/>
</dbReference>
<evidence type="ECO:0000256" key="5">
    <source>
        <dbReference type="ARBA" id="ARBA00022723"/>
    </source>
</evidence>
<evidence type="ECO:0000256" key="8">
    <source>
        <dbReference type="ARBA" id="ARBA00022842"/>
    </source>
</evidence>
<dbReference type="GO" id="GO:0005524">
    <property type="term" value="F:ATP binding"/>
    <property type="evidence" value="ECO:0007669"/>
    <property type="project" value="UniProtKB-KW"/>
</dbReference>
<keyword evidence="8" id="KW-0460">Magnesium</keyword>
<dbReference type="EMBL" id="JALNTZ010003824">
    <property type="protein sequence ID" value="KAJ3615913.1"/>
    <property type="molecule type" value="Genomic_DNA"/>
</dbReference>
<dbReference type="AlphaFoldDB" id="A0AA38LZT1"/>
<dbReference type="PROSITE" id="PS01217">
    <property type="entry name" value="SUCCINYL_COA_LIG_3"/>
    <property type="match status" value="1"/>
</dbReference>
<dbReference type="Gene3D" id="3.30.470.20">
    <property type="entry name" value="ATP-grasp fold, B domain"/>
    <property type="match status" value="1"/>
</dbReference>
<keyword evidence="3" id="KW-0816">Tricarboxylic acid cycle</keyword>
<dbReference type="GO" id="GO:0006099">
    <property type="term" value="P:tricarboxylic acid cycle"/>
    <property type="evidence" value="ECO:0007669"/>
    <property type="project" value="UniProtKB-KW"/>
</dbReference>
<keyword evidence="6" id="KW-0547">Nucleotide-binding</keyword>
<sequence length="272" mass="29534">GPVIIASSQGGVDIESVAANSPDAIIKSPINIFNGLNEKQARKVAQDMGFSQDSLDEAVNNILRLYKLFIEKDCTLLEINPIAEDHDGKVYCMDSKLNFDDNAAFRQKDVFDLRDWSQEDPREVQASKFNLNYIGLTGSIGCLVNGAGLAMATMDLIKYHGGQPANFLDVGGGATAEQVLAIFVNIFGGIMRCDVIAKGIIQATQKLSVRVPVVLRLQGTNVSEAKDLINQSAMKIFAVDDLQEAAQKVVCLSDIAQKAKDINVKVEFELPL</sequence>
<evidence type="ECO:0000313" key="12">
    <source>
        <dbReference type="EMBL" id="KAJ3615913.1"/>
    </source>
</evidence>
<keyword evidence="13" id="KW-1185">Reference proteome</keyword>
<dbReference type="FunFam" id="3.40.50.261:FF:000001">
    <property type="entry name" value="Succinate--CoA ligase [ADP-forming] subunit beta"/>
    <property type="match status" value="1"/>
</dbReference>
<reference evidence="12" key="1">
    <citation type="journal article" date="2023" name="G3 (Bethesda)">
        <title>Whole genome assemblies of Zophobas morio and Tenebrio molitor.</title>
        <authorList>
            <person name="Kaur S."/>
            <person name="Stinson S.A."/>
            <person name="diCenzo G.C."/>
        </authorList>
    </citation>
    <scope>NUCLEOTIDE SEQUENCE</scope>
    <source>
        <strain evidence="12">QUZm001</strain>
    </source>
</reference>
<evidence type="ECO:0000256" key="6">
    <source>
        <dbReference type="ARBA" id="ARBA00022741"/>
    </source>
</evidence>
<dbReference type="SUPFAM" id="SSF52210">
    <property type="entry name" value="Succinyl-CoA synthetase domains"/>
    <property type="match status" value="1"/>
</dbReference>
<dbReference type="GO" id="GO:0005739">
    <property type="term" value="C:mitochondrion"/>
    <property type="evidence" value="ECO:0007669"/>
    <property type="project" value="TreeGrafter"/>
</dbReference>
<evidence type="ECO:0000256" key="1">
    <source>
        <dbReference type="ARBA" id="ARBA00001946"/>
    </source>
</evidence>
<evidence type="ECO:0000259" key="10">
    <source>
        <dbReference type="Pfam" id="PF00549"/>
    </source>
</evidence>
<comment type="cofactor">
    <cofactor evidence="1">
        <name>Mg(2+)</name>
        <dbReference type="ChEBI" id="CHEBI:18420"/>
    </cofactor>
</comment>
<dbReference type="PANTHER" id="PTHR11815">
    <property type="entry name" value="SUCCINYL-COA SYNTHETASE BETA CHAIN"/>
    <property type="match status" value="1"/>
</dbReference>
<dbReference type="GO" id="GO:0004775">
    <property type="term" value="F:succinate-CoA ligase (ADP-forming) activity"/>
    <property type="evidence" value="ECO:0007669"/>
    <property type="project" value="TreeGrafter"/>
</dbReference>
<keyword evidence="5" id="KW-0479">Metal-binding</keyword>
<evidence type="ECO:0000256" key="4">
    <source>
        <dbReference type="ARBA" id="ARBA00022598"/>
    </source>
</evidence>
<evidence type="ECO:0000313" key="13">
    <source>
        <dbReference type="Proteomes" id="UP001168821"/>
    </source>
</evidence>
<comment type="pathway">
    <text evidence="2">Carbohydrate metabolism; tricarboxylic acid cycle; succinate from succinyl-CoA (ligase route): step 1/1.</text>
</comment>
<accession>A0AA38LZT1</accession>
<dbReference type="GO" id="GO:0046872">
    <property type="term" value="F:metal ion binding"/>
    <property type="evidence" value="ECO:0007669"/>
    <property type="project" value="UniProtKB-KW"/>
</dbReference>
<feature type="domain" description="ATP-grasp fold succinyl-CoA synthetase-type" evidence="11">
    <location>
        <begin position="2"/>
        <end position="83"/>
    </location>
</feature>
<dbReference type="PANTHER" id="PTHR11815:SF1">
    <property type="entry name" value="SUCCINATE--COA LIGASE [ADP-FORMING] SUBUNIT BETA, MITOCHONDRIAL"/>
    <property type="match status" value="1"/>
</dbReference>
<name>A0AA38LZT1_9CUCU</name>
<dbReference type="Pfam" id="PF08442">
    <property type="entry name" value="ATP-grasp_2"/>
    <property type="match status" value="1"/>
</dbReference>
<dbReference type="InterPro" id="IPR013650">
    <property type="entry name" value="ATP-grasp_succ-CoA_synth-type"/>
</dbReference>
<feature type="domain" description="ATP-citrate synthase/succinyl-CoA ligase C-terminal" evidence="10">
    <location>
        <begin position="143"/>
        <end position="250"/>
    </location>
</feature>
<feature type="non-terminal residue" evidence="12">
    <location>
        <position position="272"/>
    </location>
</feature>
<evidence type="ECO:0000256" key="7">
    <source>
        <dbReference type="ARBA" id="ARBA00022840"/>
    </source>
</evidence>
<dbReference type="SUPFAM" id="SSF56059">
    <property type="entry name" value="Glutathione synthetase ATP-binding domain-like"/>
    <property type="match status" value="1"/>
</dbReference>
<dbReference type="FunFam" id="3.30.470.20:FF:000002">
    <property type="entry name" value="Succinate--CoA ligase [ADP-forming] subunit beta"/>
    <property type="match status" value="1"/>
</dbReference>
<evidence type="ECO:0000256" key="3">
    <source>
        <dbReference type="ARBA" id="ARBA00022532"/>
    </source>
</evidence>
<dbReference type="InterPro" id="IPR005811">
    <property type="entry name" value="SUCC_ACL_C"/>
</dbReference>